<feature type="signal peptide" evidence="2">
    <location>
        <begin position="1"/>
        <end position="23"/>
    </location>
</feature>
<dbReference type="EMBL" id="CAXLJM020000164">
    <property type="protein sequence ID" value="CAL8145964.1"/>
    <property type="molecule type" value="Genomic_DNA"/>
</dbReference>
<keyword evidence="4" id="KW-1185">Reference proteome</keyword>
<name>A0ABP1S7L3_9HEXA</name>
<protein>
    <submittedName>
        <fullName evidence="3">Uncharacterized protein</fullName>
    </submittedName>
</protein>
<keyword evidence="2" id="KW-0732">Signal</keyword>
<dbReference type="Proteomes" id="UP001642540">
    <property type="component" value="Unassembled WGS sequence"/>
</dbReference>
<feature type="region of interest" description="Disordered" evidence="1">
    <location>
        <begin position="110"/>
        <end position="200"/>
    </location>
</feature>
<comment type="caution">
    <text evidence="3">The sequence shown here is derived from an EMBL/GenBank/DDBJ whole genome shotgun (WGS) entry which is preliminary data.</text>
</comment>
<organism evidence="3 4">
    <name type="scientific">Orchesella dallaii</name>
    <dbReference type="NCBI Taxonomy" id="48710"/>
    <lineage>
        <taxon>Eukaryota</taxon>
        <taxon>Metazoa</taxon>
        <taxon>Ecdysozoa</taxon>
        <taxon>Arthropoda</taxon>
        <taxon>Hexapoda</taxon>
        <taxon>Collembola</taxon>
        <taxon>Entomobryomorpha</taxon>
        <taxon>Entomobryoidea</taxon>
        <taxon>Orchesellidae</taxon>
        <taxon>Orchesellinae</taxon>
        <taxon>Orchesella</taxon>
    </lineage>
</organism>
<accession>A0ABP1S7L3</accession>
<reference evidence="3 4" key="1">
    <citation type="submission" date="2024-08" db="EMBL/GenBank/DDBJ databases">
        <authorList>
            <person name="Cucini C."/>
            <person name="Frati F."/>
        </authorList>
    </citation>
    <scope>NUCLEOTIDE SEQUENCE [LARGE SCALE GENOMIC DNA]</scope>
</reference>
<evidence type="ECO:0000256" key="1">
    <source>
        <dbReference type="SAM" id="MobiDB-lite"/>
    </source>
</evidence>
<feature type="compositionally biased region" description="Low complexity" evidence="1">
    <location>
        <begin position="171"/>
        <end position="200"/>
    </location>
</feature>
<evidence type="ECO:0000313" key="3">
    <source>
        <dbReference type="EMBL" id="CAL8145964.1"/>
    </source>
</evidence>
<proteinExistence type="predicted"/>
<feature type="chain" id="PRO_5045558043" evidence="2">
    <location>
        <begin position="24"/>
        <end position="216"/>
    </location>
</feature>
<sequence>MVRFPLFLLCSGSLLLGNGVVDAASVSLTGENYNGWVYPFLTPQSSIDIVSPSSTIKTPDVIISTPQESPSNSDSGLGDVDSMNLPHIPSLLAGIRQRIKQTQTLLKRMGLQDVAKGRPPPSLYPIEEESPNDSAIVSSSPKPMGQNEGANQAEPPLQADLPPASQPSTAVPPLNSNLNPSNNVGGLVSSSQQQTTLSPITPITESSTAYTLVYSG</sequence>
<evidence type="ECO:0000256" key="2">
    <source>
        <dbReference type="SAM" id="SignalP"/>
    </source>
</evidence>
<evidence type="ECO:0000313" key="4">
    <source>
        <dbReference type="Proteomes" id="UP001642540"/>
    </source>
</evidence>
<feature type="compositionally biased region" description="Polar residues" evidence="1">
    <location>
        <begin position="132"/>
        <end position="141"/>
    </location>
</feature>
<gene>
    <name evidence="3" type="ORF">ODALV1_LOCUS30658</name>
</gene>